<evidence type="ECO:0000256" key="4">
    <source>
        <dbReference type="ARBA" id="ARBA00022989"/>
    </source>
</evidence>
<dbReference type="PANTHER" id="PTHR45638">
    <property type="entry name" value="CYCLIC NUCLEOTIDE-GATED CATION CHANNEL SUBUNIT A"/>
    <property type="match status" value="1"/>
</dbReference>
<gene>
    <name evidence="12" type="primary">CNGA3_2</name>
    <name evidence="12" type="ORF">MS3_00007306</name>
</gene>
<dbReference type="CTD" id="24589532"/>
<evidence type="ECO:0000256" key="10">
    <source>
        <dbReference type="SAM" id="Phobius"/>
    </source>
</evidence>
<feature type="region of interest" description="Disordered" evidence="9">
    <location>
        <begin position="1"/>
        <end position="41"/>
    </location>
</feature>
<keyword evidence="6 10" id="KW-0472">Membrane</keyword>
<dbReference type="PROSITE" id="PS50042">
    <property type="entry name" value="CNMP_BINDING_3"/>
    <property type="match status" value="1"/>
</dbReference>
<dbReference type="Gene3D" id="1.10.287.630">
    <property type="entry name" value="Helix hairpin bin"/>
    <property type="match status" value="1"/>
</dbReference>
<evidence type="ECO:0000313" key="13">
    <source>
        <dbReference type="Proteomes" id="UP000471633"/>
    </source>
</evidence>
<dbReference type="InterPro" id="IPR050866">
    <property type="entry name" value="CNG_cation_channel"/>
</dbReference>
<feature type="transmembrane region" description="Helical" evidence="10">
    <location>
        <begin position="435"/>
        <end position="456"/>
    </location>
</feature>
<dbReference type="Gene3D" id="2.60.120.10">
    <property type="entry name" value="Jelly Rolls"/>
    <property type="match status" value="1"/>
</dbReference>
<proteinExistence type="predicted"/>
<dbReference type="InterPro" id="IPR005821">
    <property type="entry name" value="Ion_trans_dom"/>
</dbReference>
<comment type="subcellular location">
    <subcellularLocation>
        <location evidence="1">Membrane</location>
        <topology evidence="1">Multi-pass membrane protein</topology>
    </subcellularLocation>
</comment>
<dbReference type="EMBL" id="AMPZ03000005">
    <property type="protein sequence ID" value="KAH9582605.1"/>
    <property type="molecule type" value="Genomic_DNA"/>
</dbReference>
<name>A0A922ILM1_SCHHA</name>
<dbReference type="PROSITE" id="PS00888">
    <property type="entry name" value="CNMP_BINDING_1"/>
    <property type="match status" value="1"/>
</dbReference>
<feature type="compositionally biased region" description="Polar residues" evidence="9">
    <location>
        <begin position="248"/>
        <end position="259"/>
    </location>
</feature>
<sequence length="872" mass="100103">MSDTNDTPTTVKSSIHSTSNDDENKCLSSDSKPYNDPISNSTCNEDVPCCLKEEGYQMFRNSSQKGVHFSKSPRKSVDSPTKTTNANSKNCNLSPEIINSPVKEEHTTSSNSSINGAGKNWKNVRHTMKFVLSNKSKSKSEHDDSSRDSFLYRFSTQRRGTYTREHENLNETPLLTYQTSFKNKNDTKPQNDDYSQSGTLYESWFNQQQQPEIDDKQHEIEHLIKSSLSQCSIVDNLINKPEIEPIDTGQNDSFSSPENRNPDHHKIEIDIEKSINWKKHILLSFKIPMNFFIFHSNSSGYLIWLTFVSIALLYNLWAPIARQAFTELQITYQLLWFTLDTFADLTYLIDIFVQCNTSYLKCGLKVRDHQKLAKCYMKSYKFLLDLLSLFPLDLIQFKIGIQPMLRFPRFFKWYRCHEWKIRVENRTIFPNLWRVLNLIHILFLGCHWFASFYYLLSKYEGFKNPWGYQPYNNDNNNNNENDTISRIYLKSFYWATLTLTTIGDLSAPTSSIELTFTIVSYLTGVFVFATIVGQVGNIITTRNADRIEFEKILDHAKSYMRANSVDKDLQSRILRWYDYAWSKGCGGGGQDINTIGLLPDKLKTELALNVNLETLKKVTIFHECRPEFLHDIVLKMRPLVFTPGDLICRKGEIAREIFIIADGVLEVLSDSNEVLSKMSAGDFFGEIGVLNVDGVNKRTADVRAVGYAELFVLSRDDILKALKDHPDAEAVIRKHATRRLCETRVRQQAHLHGKKSPILSNNFCKPFISSGVHENASVKLEVPSSGTIRNLSMLFNNENDSQSQQTTVNSGILAQWKSRHTGGKNETNQLVETIDQFADRWETILTNITKNYREEIGVLREQIIQFSSTNTS</sequence>
<dbReference type="FunFam" id="1.10.287.630:FF:000001">
    <property type="entry name" value="Cyclic nucleotide-gated channel alpha 3"/>
    <property type="match status" value="1"/>
</dbReference>
<dbReference type="Proteomes" id="UP000471633">
    <property type="component" value="Unassembled WGS sequence"/>
</dbReference>
<evidence type="ECO:0000259" key="11">
    <source>
        <dbReference type="PROSITE" id="PS50042"/>
    </source>
</evidence>
<dbReference type="AlphaFoldDB" id="A0A922ILM1"/>
<evidence type="ECO:0000313" key="12">
    <source>
        <dbReference type="EMBL" id="KAH9582605.1"/>
    </source>
</evidence>
<dbReference type="SUPFAM" id="SSF81324">
    <property type="entry name" value="Voltage-gated potassium channels"/>
    <property type="match status" value="1"/>
</dbReference>
<keyword evidence="4 10" id="KW-1133">Transmembrane helix</keyword>
<evidence type="ECO:0000256" key="6">
    <source>
        <dbReference type="ARBA" id="ARBA00023136"/>
    </source>
</evidence>
<keyword evidence="7" id="KW-1071">Ligand-gated ion channel</keyword>
<dbReference type="SUPFAM" id="SSF51206">
    <property type="entry name" value="cAMP-binding domain-like"/>
    <property type="match status" value="1"/>
</dbReference>
<dbReference type="GeneID" id="24589532"/>
<evidence type="ECO:0000256" key="1">
    <source>
        <dbReference type="ARBA" id="ARBA00004141"/>
    </source>
</evidence>
<comment type="caution">
    <text evidence="12">The sequence shown here is derived from an EMBL/GenBank/DDBJ whole genome shotgun (WGS) entry which is preliminary data.</text>
</comment>
<reference evidence="12" key="2">
    <citation type="journal article" date="2019" name="Gigascience">
        <title>High-quality Schistosoma haematobium genome achieved by single-molecule and long-range sequencing.</title>
        <authorList>
            <person name="Stroehlein A.J."/>
            <person name="Korhonen P.K."/>
            <person name="Chong T.M."/>
            <person name="Lim Y.L."/>
            <person name="Chan K.G."/>
            <person name="Webster B."/>
            <person name="Rollinson D."/>
            <person name="Brindley P.J."/>
            <person name="Gasser R.B."/>
            <person name="Young N.D."/>
        </authorList>
    </citation>
    <scope>NUCLEOTIDE SEQUENCE</scope>
</reference>
<dbReference type="OrthoDB" id="421226at2759"/>
<dbReference type="PROSITE" id="PS00889">
    <property type="entry name" value="CNMP_BINDING_2"/>
    <property type="match status" value="1"/>
</dbReference>
<keyword evidence="2" id="KW-0813">Transport</keyword>
<dbReference type="PANTHER" id="PTHR45638:SF7">
    <property type="entry name" value="CYCLIC NUCLEOTIDE-GATED ION CHANNEL-LIKE, ISOFORM E"/>
    <property type="match status" value="1"/>
</dbReference>
<dbReference type="InterPro" id="IPR000595">
    <property type="entry name" value="cNMP-bd_dom"/>
</dbReference>
<feature type="domain" description="Cyclic nucleotide-binding" evidence="11">
    <location>
        <begin position="620"/>
        <end position="722"/>
    </location>
</feature>
<evidence type="ECO:0000256" key="7">
    <source>
        <dbReference type="ARBA" id="ARBA00023286"/>
    </source>
</evidence>
<evidence type="ECO:0000256" key="8">
    <source>
        <dbReference type="ARBA" id="ARBA00023303"/>
    </source>
</evidence>
<feature type="compositionally biased region" description="Polar residues" evidence="9">
    <location>
        <begin position="26"/>
        <end position="41"/>
    </location>
</feature>
<reference evidence="12" key="3">
    <citation type="submission" date="2021-06" db="EMBL/GenBank/DDBJ databases">
        <title>Chromosome-level genome assembly for S. haematobium.</title>
        <authorList>
            <person name="Stroehlein A.J."/>
        </authorList>
    </citation>
    <scope>NUCLEOTIDE SEQUENCE</scope>
</reference>
<dbReference type="InterPro" id="IPR018488">
    <property type="entry name" value="cNMP-bd_CS"/>
</dbReference>
<keyword evidence="13" id="KW-1185">Reference proteome</keyword>
<feature type="transmembrane region" description="Helical" evidence="10">
    <location>
        <begin position="301"/>
        <end position="320"/>
    </location>
</feature>
<keyword evidence="3 10" id="KW-0812">Transmembrane</keyword>
<dbReference type="CDD" id="cd00038">
    <property type="entry name" value="CAP_ED"/>
    <property type="match status" value="1"/>
</dbReference>
<feature type="compositionally biased region" description="Polar residues" evidence="9">
    <location>
        <begin position="1"/>
        <end position="18"/>
    </location>
</feature>
<dbReference type="Pfam" id="PF00027">
    <property type="entry name" value="cNMP_binding"/>
    <property type="match status" value="1"/>
</dbReference>
<keyword evidence="5" id="KW-0406">Ion transport</keyword>
<reference evidence="12" key="4">
    <citation type="journal article" date="2022" name="PLoS Pathog.">
        <title>Chromosome-level genome of Schistosoma haematobium underpins genome-wide explorations of molecular variation.</title>
        <authorList>
            <person name="Stroehlein A.J."/>
            <person name="Korhonen P.K."/>
            <person name="Lee V.V."/>
            <person name="Ralph S.A."/>
            <person name="Mentink-Kane M."/>
            <person name="You H."/>
            <person name="McManus D.P."/>
            <person name="Tchuente L.T."/>
            <person name="Stothard J.R."/>
            <person name="Kaur P."/>
            <person name="Dudchenko O."/>
            <person name="Aiden E.L."/>
            <person name="Yang B."/>
            <person name="Yang H."/>
            <person name="Emery A.M."/>
            <person name="Webster B.L."/>
            <person name="Brindley P.J."/>
            <person name="Rollinson D."/>
            <person name="Chang B.C.H."/>
            <person name="Gasser R.B."/>
            <person name="Young N.D."/>
        </authorList>
    </citation>
    <scope>NUCLEOTIDE SEQUENCE</scope>
</reference>
<dbReference type="InterPro" id="IPR018490">
    <property type="entry name" value="cNMP-bd_dom_sf"/>
</dbReference>
<evidence type="ECO:0000256" key="2">
    <source>
        <dbReference type="ARBA" id="ARBA00022448"/>
    </source>
</evidence>
<dbReference type="KEGG" id="shx:MS3_00007306"/>
<protein>
    <submittedName>
        <fullName evidence="12">Cyclic nucleotide-gated cation channel alpha-3</fullName>
    </submittedName>
</protein>
<feature type="region of interest" description="Disordered" evidence="9">
    <location>
        <begin position="243"/>
        <end position="262"/>
    </location>
</feature>
<dbReference type="RefSeq" id="XP_051066093.1">
    <property type="nucleotide sequence ID" value="XM_051215560.1"/>
</dbReference>
<dbReference type="GO" id="GO:0005221">
    <property type="term" value="F:intracellularly cyclic nucleotide-activated monoatomic cation channel activity"/>
    <property type="evidence" value="ECO:0007669"/>
    <property type="project" value="InterPro"/>
</dbReference>
<feature type="transmembrane region" description="Helical" evidence="10">
    <location>
        <begin position="518"/>
        <end position="539"/>
    </location>
</feature>
<accession>A0A922ILM1</accession>
<dbReference type="InterPro" id="IPR014710">
    <property type="entry name" value="RmlC-like_jellyroll"/>
</dbReference>
<dbReference type="GO" id="GO:0016020">
    <property type="term" value="C:membrane"/>
    <property type="evidence" value="ECO:0007669"/>
    <property type="project" value="UniProtKB-SubCell"/>
</dbReference>
<evidence type="ECO:0000256" key="9">
    <source>
        <dbReference type="SAM" id="MobiDB-lite"/>
    </source>
</evidence>
<dbReference type="Gene3D" id="1.10.287.70">
    <property type="match status" value="1"/>
</dbReference>
<dbReference type="SMART" id="SM00100">
    <property type="entry name" value="cNMP"/>
    <property type="match status" value="1"/>
</dbReference>
<dbReference type="Pfam" id="PF00520">
    <property type="entry name" value="Ion_trans"/>
    <property type="match status" value="1"/>
</dbReference>
<reference evidence="12" key="1">
    <citation type="journal article" date="2012" name="Nat. Genet.">
        <title>Whole-genome sequence of Schistosoma haematobium.</title>
        <authorList>
            <person name="Young N.D."/>
            <person name="Jex A.R."/>
            <person name="Li B."/>
            <person name="Liu S."/>
            <person name="Yang L."/>
            <person name="Xiong Z."/>
            <person name="Li Y."/>
            <person name="Cantacessi C."/>
            <person name="Hall R.S."/>
            <person name="Xu X."/>
            <person name="Chen F."/>
            <person name="Wu X."/>
            <person name="Zerlotini A."/>
            <person name="Oliveira G."/>
            <person name="Hofmann A."/>
            <person name="Zhang G."/>
            <person name="Fang X."/>
            <person name="Kang Y."/>
            <person name="Campbell B.E."/>
            <person name="Loukas A."/>
            <person name="Ranganathan S."/>
            <person name="Rollinson D."/>
            <person name="Rinaldi G."/>
            <person name="Brindley P.J."/>
            <person name="Yang H."/>
            <person name="Wang J."/>
            <person name="Wang J."/>
            <person name="Gasser R.B."/>
        </authorList>
    </citation>
    <scope>NUCLEOTIDE SEQUENCE</scope>
</reference>
<evidence type="ECO:0000256" key="3">
    <source>
        <dbReference type="ARBA" id="ARBA00022692"/>
    </source>
</evidence>
<organism evidence="12 13">
    <name type="scientific">Schistosoma haematobium</name>
    <name type="common">Blood fluke</name>
    <dbReference type="NCBI Taxonomy" id="6185"/>
    <lineage>
        <taxon>Eukaryota</taxon>
        <taxon>Metazoa</taxon>
        <taxon>Spiralia</taxon>
        <taxon>Lophotrochozoa</taxon>
        <taxon>Platyhelminthes</taxon>
        <taxon>Trematoda</taxon>
        <taxon>Digenea</taxon>
        <taxon>Strigeidida</taxon>
        <taxon>Schistosomatoidea</taxon>
        <taxon>Schistosomatidae</taxon>
        <taxon>Schistosoma</taxon>
    </lineage>
</organism>
<feature type="region of interest" description="Disordered" evidence="9">
    <location>
        <begin position="62"/>
        <end position="95"/>
    </location>
</feature>
<evidence type="ECO:0000256" key="5">
    <source>
        <dbReference type="ARBA" id="ARBA00023065"/>
    </source>
</evidence>
<feature type="compositionally biased region" description="Polar residues" evidence="9">
    <location>
        <begin position="78"/>
        <end position="93"/>
    </location>
</feature>
<dbReference type="GO" id="GO:0044877">
    <property type="term" value="F:protein-containing complex binding"/>
    <property type="evidence" value="ECO:0007669"/>
    <property type="project" value="TreeGrafter"/>
</dbReference>
<keyword evidence="8" id="KW-0407">Ion channel</keyword>